<feature type="compositionally biased region" description="Basic residues" evidence="3">
    <location>
        <begin position="179"/>
        <end position="189"/>
    </location>
</feature>
<feature type="region of interest" description="Disordered" evidence="3">
    <location>
        <begin position="404"/>
        <end position="535"/>
    </location>
</feature>
<feature type="compositionally biased region" description="Low complexity" evidence="3">
    <location>
        <begin position="249"/>
        <end position="261"/>
    </location>
</feature>
<feature type="compositionally biased region" description="Basic and acidic residues" evidence="3">
    <location>
        <begin position="499"/>
        <end position="518"/>
    </location>
</feature>
<keyword evidence="1" id="KW-0862">Zinc</keyword>
<reference evidence="5 6" key="1">
    <citation type="journal article" date="2016" name="Fungal Biol.">
        <title>The genome of Xylona heveae provides a window into fungal endophytism.</title>
        <authorList>
            <person name="Gazis R."/>
            <person name="Kuo A."/>
            <person name="Riley R."/>
            <person name="LaButti K."/>
            <person name="Lipzen A."/>
            <person name="Lin J."/>
            <person name="Amirebrahimi M."/>
            <person name="Hesse C.N."/>
            <person name="Spatafora J.W."/>
            <person name="Henrissat B."/>
            <person name="Hainaut M."/>
            <person name="Grigoriev I.V."/>
            <person name="Hibbett D.S."/>
        </authorList>
    </citation>
    <scope>NUCLEOTIDE SEQUENCE [LARGE SCALE GENOMIC DNA]</scope>
    <source>
        <strain evidence="5 6">TC161</strain>
    </source>
</reference>
<feature type="coiled-coil region" evidence="2">
    <location>
        <begin position="20"/>
        <end position="54"/>
    </location>
</feature>
<protein>
    <recommendedName>
        <fullName evidence="4">C2H2-type domain-containing protein</fullName>
    </recommendedName>
</protein>
<feature type="compositionally biased region" description="Basic residues" evidence="3">
    <location>
        <begin position="520"/>
        <end position="530"/>
    </location>
</feature>
<dbReference type="GO" id="GO:0008270">
    <property type="term" value="F:zinc ion binding"/>
    <property type="evidence" value="ECO:0007669"/>
    <property type="project" value="UniProtKB-KW"/>
</dbReference>
<organism evidence="5 6">
    <name type="scientific">Xylona heveae (strain CBS 132557 / TC161)</name>
    <dbReference type="NCBI Taxonomy" id="1328760"/>
    <lineage>
        <taxon>Eukaryota</taxon>
        <taxon>Fungi</taxon>
        <taxon>Dikarya</taxon>
        <taxon>Ascomycota</taxon>
        <taxon>Pezizomycotina</taxon>
        <taxon>Xylonomycetes</taxon>
        <taxon>Xylonales</taxon>
        <taxon>Xylonaceae</taxon>
        <taxon>Xylona</taxon>
    </lineage>
</organism>
<gene>
    <name evidence="5" type="ORF">L228DRAFT_243543</name>
</gene>
<feature type="region of interest" description="Disordered" evidence="3">
    <location>
        <begin position="149"/>
        <end position="212"/>
    </location>
</feature>
<evidence type="ECO:0000259" key="4">
    <source>
        <dbReference type="PROSITE" id="PS50157"/>
    </source>
</evidence>
<evidence type="ECO:0000313" key="6">
    <source>
        <dbReference type="Proteomes" id="UP000076632"/>
    </source>
</evidence>
<keyword evidence="1" id="KW-0863">Zinc-finger</keyword>
<dbReference type="STRING" id="1328760.A0A161TFK0"/>
<feature type="domain" description="C2H2-type" evidence="4">
    <location>
        <begin position="166"/>
        <end position="199"/>
    </location>
</feature>
<dbReference type="EMBL" id="KV407455">
    <property type="protein sequence ID" value="KZF24817.1"/>
    <property type="molecule type" value="Genomic_DNA"/>
</dbReference>
<evidence type="ECO:0000256" key="2">
    <source>
        <dbReference type="SAM" id="Coils"/>
    </source>
</evidence>
<keyword evidence="6" id="KW-1185">Reference proteome</keyword>
<dbReference type="OrthoDB" id="5343576at2759"/>
<keyword evidence="2" id="KW-0175">Coiled coil</keyword>
<dbReference type="AlphaFoldDB" id="A0A161TFK0"/>
<name>A0A161TFK0_XYLHT</name>
<dbReference type="RefSeq" id="XP_018190372.1">
    <property type="nucleotide sequence ID" value="XM_018331711.1"/>
</dbReference>
<sequence>MDALRGDNFDVSVKRLVDGFDALYQEVQLLSLKRNQLEQKLSEARQTYLDFSDKYRWTLNDEDKASNHDFLREDEGPQPSTSNKLLNLQDLAWPGSISAEKAYNVIISAVEARDRIAVSRGWPSNSLLTSKWGHDIPDGHGNTFVKELDSGSGSPSLGTQPAPQMFSCRRCDNPFPSKKSLRKHIRAKGRCATPTGSSAKIPEAGTGQMSSIPKCPVSGISSATNPHVAKPGEAKALGEGRTQCPFASMQKQMMSSQASTSELQKPQLHSSPANDKDESVVDAKDPIAVEALQHEHISQPHSSAGSASRCPIRFLSQHSPEEVAQYFETHKHELPRSHEICVKRYQTNEQSIRELDAKYGNLVSMIQGLGMKHQPLLPRSPANELNADKSDSDVMVQKWAKTVASSLENDEPAKVDGPEAGEEQRESHFDRPMKEIRVGESPSRPWGIAVPAASSLSTGRSFQTHSSPAKSATSSKLKLHKRAPSDRKQPSSLCQDNVSADRPDSPDTPQTKKCDSKPRVSSRRPAKKGSRSMSKNMIFTGPVFFGYSEDQAIRILQQSK</sequence>
<accession>A0A161TFK0</accession>
<feature type="compositionally biased region" description="Polar residues" evidence="3">
    <location>
        <begin position="151"/>
        <end position="162"/>
    </location>
</feature>
<feature type="region of interest" description="Disordered" evidence="3">
    <location>
        <begin position="249"/>
        <end position="279"/>
    </location>
</feature>
<dbReference type="Proteomes" id="UP000076632">
    <property type="component" value="Unassembled WGS sequence"/>
</dbReference>
<evidence type="ECO:0000256" key="3">
    <source>
        <dbReference type="SAM" id="MobiDB-lite"/>
    </source>
</evidence>
<feature type="compositionally biased region" description="Basic and acidic residues" evidence="3">
    <location>
        <begin position="411"/>
        <end position="438"/>
    </location>
</feature>
<dbReference type="GeneID" id="28896848"/>
<feature type="compositionally biased region" description="Polar residues" evidence="3">
    <location>
        <begin position="454"/>
        <end position="476"/>
    </location>
</feature>
<evidence type="ECO:0000313" key="5">
    <source>
        <dbReference type="EMBL" id="KZF24817.1"/>
    </source>
</evidence>
<feature type="compositionally biased region" description="Polar residues" evidence="3">
    <location>
        <begin position="262"/>
        <end position="273"/>
    </location>
</feature>
<dbReference type="PROSITE" id="PS50157">
    <property type="entry name" value="ZINC_FINGER_C2H2_2"/>
    <property type="match status" value="1"/>
</dbReference>
<keyword evidence="1" id="KW-0479">Metal-binding</keyword>
<dbReference type="InterPro" id="IPR013087">
    <property type="entry name" value="Znf_C2H2_type"/>
</dbReference>
<evidence type="ECO:0000256" key="1">
    <source>
        <dbReference type="PROSITE-ProRule" id="PRU00042"/>
    </source>
</evidence>
<proteinExistence type="predicted"/>
<dbReference type="InParanoid" id="A0A161TFK0"/>